<gene>
    <name evidence="2" type="ORF">IRY30_08710</name>
</gene>
<organism evidence="2 3">
    <name type="scientific">Corynebacterium suicordis DSM 45110</name>
    <dbReference type="NCBI Taxonomy" id="1121369"/>
    <lineage>
        <taxon>Bacteria</taxon>
        <taxon>Bacillati</taxon>
        <taxon>Actinomycetota</taxon>
        <taxon>Actinomycetes</taxon>
        <taxon>Mycobacteriales</taxon>
        <taxon>Corynebacteriaceae</taxon>
        <taxon>Corynebacterium</taxon>
    </lineage>
</organism>
<keyword evidence="1" id="KW-0812">Transmembrane</keyword>
<feature type="transmembrane region" description="Helical" evidence="1">
    <location>
        <begin position="302"/>
        <end position="322"/>
    </location>
</feature>
<protein>
    <submittedName>
        <fullName evidence="2">ABC transporter permease</fullName>
    </submittedName>
</protein>
<evidence type="ECO:0000256" key="1">
    <source>
        <dbReference type="SAM" id="Phobius"/>
    </source>
</evidence>
<feature type="transmembrane region" description="Helical" evidence="1">
    <location>
        <begin position="217"/>
        <end position="237"/>
    </location>
</feature>
<accession>A0ABR9ZL38</accession>
<evidence type="ECO:0000313" key="3">
    <source>
        <dbReference type="Proteomes" id="UP000635902"/>
    </source>
</evidence>
<sequence length="332" mass="34324">MSESGATERATEQTPERASNGRIIGVVLALTAVITLMLLSFLAPVMNSGPKDLPFAVAGPEAAVKPMLEGLEQKQPGAFDVTTYESPDAAKEAIQNREAIGGMAVEKDGLHVFTAAGAGTPYKQMLTQMAQGMEKSGQHVTIEELAPTTPDDPNASGISVLAMPLAFGGMASAAMLTFGLKGRRWGKIVGSLAFSTVAGFVVAAIMQFGFGNIDGNYFELAAVLGLGIAGTSMFVLGLESLLGAPGLGVGALVTIFISNPLSGIGTGWQWLPSPWGHIGQFLPIGAAGNAVRSVAYFNGAGITHSVIVLLAWMLVGCLFVALSSARSRKRAK</sequence>
<comment type="caution">
    <text evidence="2">The sequence shown here is derived from an EMBL/GenBank/DDBJ whole genome shotgun (WGS) entry which is preliminary data.</text>
</comment>
<reference evidence="2 3" key="1">
    <citation type="submission" date="2020-10" db="EMBL/GenBank/DDBJ databases">
        <title>Novel species in genus Corynebacterium.</title>
        <authorList>
            <person name="Zhang G."/>
        </authorList>
    </citation>
    <scope>NUCLEOTIDE SEQUENCE [LARGE SCALE GENOMIC DNA]</scope>
    <source>
        <strain evidence="2 3">DSM 45110</strain>
    </source>
</reference>
<dbReference type="EMBL" id="JADKMY010000003">
    <property type="protein sequence ID" value="MBF4554145.1"/>
    <property type="molecule type" value="Genomic_DNA"/>
</dbReference>
<feature type="transmembrane region" description="Helical" evidence="1">
    <location>
        <begin position="23"/>
        <end position="43"/>
    </location>
</feature>
<feature type="transmembrane region" description="Helical" evidence="1">
    <location>
        <begin position="249"/>
        <end position="271"/>
    </location>
</feature>
<proteinExistence type="predicted"/>
<keyword evidence="1" id="KW-1133">Transmembrane helix</keyword>
<feature type="transmembrane region" description="Helical" evidence="1">
    <location>
        <begin position="158"/>
        <end position="180"/>
    </location>
</feature>
<keyword evidence="3" id="KW-1185">Reference proteome</keyword>
<keyword evidence="1" id="KW-0472">Membrane</keyword>
<evidence type="ECO:0000313" key="2">
    <source>
        <dbReference type="EMBL" id="MBF4554145.1"/>
    </source>
</evidence>
<dbReference type="Proteomes" id="UP000635902">
    <property type="component" value="Unassembled WGS sequence"/>
</dbReference>
<name>A0ABR9ZL38_9CORY</name>
<feature type="transmembrane region" description="Helical" evidence="1">
    <location>
        <begin position="192"/>
        <end position="211"/>
    </location>
</feature>